<keyword evidence="4" id="KW-1185">Reference proteome</keyword>
<dbReference type="Proteomes" id="UP000287910">
    <property type="component" value="Unassembled WGS sequence"/>
</dbReference>
<protein>
    <submittedName>
        <fullName evidence="3">Uncharacterized protein</fullName>
    </submittedName>
</protein>
<reference evidence="3 4" key="1">
    <citation type="submission" date="2018-12" db="EMBL/GenBank/DDBJ databases">
        <title>Lysinibacillus antri sp. nov., isolated from a cave soil.</title>
        <authorList>
            <person name="Narsing Rao M.P."/>
            <person name="Zhang H."/>
            <person name="Dong Z.-Y."/>
            <person name="Niu X.-K."/>
            <person name="Zhang K."/>
            <person name="Fang B.-Z."/>
            <person name="Kang Y.-Q."/>
            <person name="Xiao M."/>
            <person name="Li W.-J."/>
        </authorList>
    </citation>
    <scope>NUCLEOTIDE SEQUENCE [LARGE SCALE GENOMIC DNA]</scope>
    <source>
        <strain evidence="3 4">SYSU K30002</strain>
    </source>
</reference>
<evidence type="ECO:0000256" key="1">
    <source>
        <dbReference type="PROSITE-ProRule" id="PRU00339"/>
    </source>
</evidence>
<accession>A0A3S0P731</accession>
<feature type="repeat" description="TPR" evidence="1">
    <location>
        <begin position="66"/>
        <end position="99"/>
    </location>
</feature>
<dbReference type="PROSITE" id="PS50005">
    <property type="entry name" value="TPR"/>
    <property type="match status" value="1"/>
</dbReference>
<evidence type="ECO:0000256" key="2">
    <source>
        <dbReference type="SAM" id="Coils"/>
    </source>
</evidence>
<dbReference type="AlphaFoldDB" id="A0A3S0P731"/>
<dbReference type="SUPFAM" id="SSF48452">
    <property type="entry name" value="TPR-like"/>
    <property type="match status" value="1"/>
</dbReference>
<evidence type="ECO:0000313" key="3">
    <source>
        <dbReference type="EMBL" id="RUL50810.1"/>
    </source>
</evidence>
<dbReference type="InterPro" id="IPR011990">
    <property type="entry name" value="TPR-like_helical_dom_sf"/>
</dbReference>
<gene>
    <name evidence="3" type="ORF">EK386_13770</name>
</gene>
<organism evidence="3 4">
    <name type="scientific">Lysinibacillus antri</name>
    <dbReference type="NCBI Taxonomy" id="2498145"/>
    <lineage>
        <taxon>Bacteria</taxon>
        <taxon>Bacillati</taxon>
        <taxon>Bacillota</taxon>
        <taxon>Bacilli</taxon>
        <taxon>Bacillales</taxon>
        <taxon>Bacillaceae</taxon>
        <taxon>Lysinibacillus</taxon>
    </lineage>
</organism>
<sequence length="318" mass="37786">MGDQYNPFQNAESTMEQLRQQKAALARKRNRYQDRLDKTGERYLEKKKRELRNRFVKILKKDKKNAEVRYRFGMFLMDYKEYSQAIKHFEEAIKVHDKVRCTFPLEKAQLLKAHMFIGYCAGKLIKGSLEKVEELNIEEASMDYNLKVEGRDIYEVLMMLENASEHYTAYQNGKKRILSLEEYLQYKAGLHGNTILISFVEKETFIKVGQYEKRNVPADLAALLLFQLETIFKKGIVTYDDLRFEYESTKTWATHRRYVSRINELAKLSEEDENEKVFTIPQGTFYNLSPQCFELATTNYIVVLRQSQFYEDIFDQFE</sequence>
<dbReference type="InterPro" id="IPR019734">
    <property type="entry name" value="TPR_rpt"/>
</dbReference>
<proteinExistence type="predicted"/>
<keyword evidence="2" id="KW-0175">Coiled coil</keyword>
<feature type="coiled-coil region" evidence="2">
    <location>
        <begin position="8"/>
        <end position="42"/>
    </location>
</feature>
<keyword evidence="1" id="KW-0802">TPR repeat</keyword>
<comment type="caution">
    <text evidence="3">The sequence shown here is derived from an EMBL/GenBank/DDBJ whole genome shotgun (WGS) entry which is preliminary data.</text>
</comment>
<dbReference type="EMBL" id="RYYR01000019">
    <property type="protein sequence ID" value="RUL50810.1"/>
    <property type="molecule type" value="Genomic_DNA"/>
</dbReference>
<evidence type="ECO:0000313" key="4">
    <source>
        <dbReference type="Proteomes" id="UP000287910"/>
    </source>
</evidence>
<name>A0A3S0P731_9BACI</name>
<dbReference type="Gene3D" id="1.25.40.10">
    <property type="entry name" value="Tetratricopeptide repeat domain"/>
    <property type="match status" value="1"/>
</dbReference>
<dbReference type="RefSeq" id="WP_126659752.1">
    <property type="nucleotide sequence ID" value="NZ_RYYR01000019.1"/>
</dbReference>